<dbReference type="InterPro" id="IPR014710">
    <property type="entry name" value="RmlC-like_jellyroll"/>
</dbReference>
<dbReference type="Proteomes" id="UP000695264">
    <property type="component" value="Unassembled WGS sequence"/>
</dbReference>
<proteinExistence type="predicted"/>
<comment type="caution">
    <text evidence="1">The sequence shown here is derived from an EMBL/GenBank/DDBJ whole genome shotgun (WGS) entry which is preliminary data.</text>
</comment>
<dbReference type="EMBL" id="JAATEN010000004">
    <property type="protein sequence ID" value="NJQ00232.1"/>
    <property type="molecule type" value="Genomic_DNA"/>
</dbReference>
<name>A0ABX1BWW7_9ACTN</name>
<evidence type="ECO:0008006" key="3">
    <source>
        <dbReference type="Google" id="ProtNLM"/>
    </source>
</evidence>
<gene>
    <name evidence="1" type="ORF">HCK00_06695</name>
</gene>
<dbReference type="Gene3D" id="2.60.120.10">
    <property type="entry name" value="Jelly Rolls"/>
    <property type="match status" value="1"/>
</dbReference>
<sequence>MEMLSLRSVAEERLAAAYREDDGRAATTSFPGHGRRLRQTVIALRGGAEPTEHESPGEATVLVLTGRVRVGTGPDDVAEGTNGDLILLPDAPHELEVVEDSVLLLTVAGE</sequence>
<organism evidence="1 2">
    <name type="scientific">Streptomyces zingiberis</name>
    <dbReference type="NCBI Taxonomy" id="2053010"/>
    <lineage>
        <taxon>Bacteria</taxon>
        <taxon>Bacillati</taxon>
        <taxon>Actinomycetota</taxon>
        <taxon>Actinomycetes</taxon>
        <taxon>Kitasatosporales</taxon>
        <taxon>Streptomycetaceae</taxon>
        <taxon>Streptomyces</taxon>
    </lineage>
</organism>
<protein>
    <recommendedName>
        <fullName evidence="3">Cupin domain-containing protein</fullName>
    </recommendedName>
</protein>
<dbReference type="InterPro" id="IPR011051">
    <property type="entry name" value="RmlC_Cupin_sf"/>
</dbReference>
<dbReference type="SUPFAM" id="SSF51182">
    <property type="entry name" value="RmlC-like cupins"/>
    <property type="match status" value="1"/>
</dbReference>
<reference evidence="1 2" key="1">
    <citation type="submission" date="2020-03" db="EMBL/GenBank/DDBJ databases">
        <title>WGS of actinomycetes isolated from Thailand.</title>
        <authorList>
            <person name="Thawai C."/>
        </authorList>
    </citation>
    <scope>NUCLEOTIDE SEQUENCE [LARGE SCALE GENOMIC DNA]</scope>
    <source>
        <strain evidence="1 2">PLAI 1-29</strain>
    </source>
</reference>
<keyword evidence="2" id="KW-1185">Reference proteome</keyword>
<evidence type="ECO:0000313" key="1">
    <source>
        <dbReference type="EMBL" id="NJQ00232.1"/>
    </source>
</evidence>
<evidence type="ECO:0000313" key="2">
    <source>
        <dbReference type="Proteomes" id="UP000695264"/>
    </source>
</evidence>
<accession>A0ABX1BWW7</accession>
<dbReference type="RefSeq" id="WP_168100849.1">
    <property type="nucleotide sequence ID" value="NZ_JAATEN010000004.1"/>
</dbReference>